<dbReference type="AlphaFoldDB" id="A0A937CQ16"/>
<dbReference type="PANTHER" id="PTHR43540:SF6">
    <property type="entry name" value="ISOCHORISMATASE-LIKE DOMAIN-CONTAINING PROTEIN"/>
    <property type="match status" value="1"/>
</dbReference>
<dbReference type="InterPro" id="IPR000868">
    <property type="entry name" value="Isochorismatase-like_dom"/>
</dbReference>
<evidence type="ECO:0000313" key="3">
    <source>
        <dbReference type="EMBL" id="MBL0373854.1"/>
    </source>
</evidence>
<keyword evidence="4" id="KW-1185">Reference proteome</keyword>
<evidence type="ECO:0000313" key="4">
    <source>
        <dbReference type="Proteomes" id="UP000633219"/>
    </source>
</evidence>
<name>A0A937CQ16_9HYPH</name>
<dbReference type="Proteomes" id="UP000633219">
    <property type="component" value="Unassembled WGS sequence"/>
</dbReference>
<dbReference type="InterPro" id="IPR050272">
    <property type="entry name" value="Isochorismatase-like_hydrls"/>
</dbReference>
<organism evidence="3 4">
    <name type="scientific">Rhizobium setariae</name>
    <dbReference type="NCBI Taxonomy" id="2801340"/>
    <lineage>
        <taxon>Bacteria</taxon>
        <taxon>Pseudomonadati</taxon>
        <taxon>Pseudomonadota</taxon>
        <taxon>Alphaproteobacteria</taxon>
        <taxon>Hyphomicrobiales</taxon>
        <taxon>Rhizobiaceae</taxon>
        <taxon>Rhizobium/Agrobacterium group</taxon>
        <taxon>Rhizobium</taxon>
    </lineage>
</organism>
<dbReference type="InterPro" id="IPR036380">
    <property type="entry name" value="Isochorismatase-like_sf"/>
</dbReference>
<feature type="domain" description="Isochorismatase-like" evidence="2">
    <location>
        <begin position="7"/>
        <end position="181"/>
    </location>
</feature>
<dbReference type="RefSeq" id="WP_201661084.1">
    <property type="nucleotide sequence ID" value="NZ_JAEQNC010000010.1"/>
</dbReference>
<dbReference type="GO" id="GO:0016787">
    <property type="term" value="F:hydrolase activity"/>
    <property type="evidence" value="ECO:0007669"/>
    <property type="project" value="UniProtKB-KW"/>
</dbReference>
<protein>
    <submittedName>
        <fullName evidence="3">Cysteine hydrolase</fullName>
    </submittedName>
</protein>
<gene>
    <name evidence="3" type="ORF">JJB09_17665</name>
</gene>
<keyword evidence="1 3" id="KW-0378">Hydrolase</keyword>
<dbReference type="CDD" id="cd00431">
    <property type="entry name" value="cysteine_hydrolases"/>
    <property type="match status" value="1"/>
</dbReference>
<proteinExistence type="predicted"/>
<reference evidence="3" key="1">
    <citation type="submission" date="2021-01" db="EMBL/GenBank/DDBJ databases">
        <title>Rhizobium sp. strain KVB221 16S ribosomal RNA gene Genome sequencing and assembly.</title>
        <authorList>
            <person name="Kang M."/>
        </authorList>
    </citation>
    <scope>NUCLEOTIDE SEQUENCE</scope>
    <source>
        <strain evidence="3">KVB221</strain>
    </source>
</reference>
<dbReference type="EMBL" id="JAEQNC010000010">
    <property type="protein sequence ID" value="MBL0373854.1"/>
    <property type="molecule type" value="Genomic_DNA"/>
</dbReference>
<dbReference type="Pfam" id="PF00857">
    <property type="entry name" value="Isochorismatase"/>
    <property type="match status" value="1"/>
</dbReference>
<dbReference type="SUPFAM" id="SSF52499">
    <property type="entry name" value="Isochorismatase-like hydrolases"/>
    <property type="match status" value="1"/>
</dbReference>
<evidence type="ECO:0000259" key="2">
    <source>
        <dbReference type="Pfam" id="PF00857"/>
    </source>
</evidence>
<accession>A0A937CQ16</accession>
<comment type="caution">
    <text evidence="3">The sequence shown here is derived from an EMBL/GenBank/DDBJ whole genome shotgun (WGS) entry which is preliminary data.</text>
</comment>
<sequence length="188" mass="21400">MSTQEKTALILVDVINSFFEPGHPNYYKAVEDVLEPMRALRKAASENNIVTVHAVERHRPEVFHDFEWKKLPVHHLEDAHDADFFADFRPQGKNETVVIKRRFSAFFATDLALFLHEQKVTRVIIAGVKTNVCIRATAQDAFANGFEPVIVREATNSNRPHLAEASLEDIERYMGRVVSLDEGLEMLA</sequence>
<dbReference type="Gene3D" id="3.40.50.850">
    <property type="entry name" value="Isochorismatase-like"/>
    <property type="match status" value="1"/>
</dbReference>
<evidence type="ECO:0000256" key="1">
    <source>
        <dbReference type="ARBA" id="ARBA00022801"/>
    </source>
</evidence>
<dbReference type="PANTHER" id="PTHR43540">
    <property type="entry name" value="PEROXYUREIDOACRYLATE/UREIDOACRYLATE AMIDOHYDROLASE-RELATED"/>
    <property type="match status" value="1"/>
</dbReference>